<dbReference type="AlphaFoldDB" id="A0A401WVW6"/>
<accession>A0A401WVW6</accession>
<dbReference type="GO" id="GO:0016020">
    <property type="term" value="C:membrane"/>
    <property type="evidence" value="ECO:0007669"/>
    <property type="project" value="UniProtKB-SubCell"/>
</dbReference>
<feature type="transmembrane region" description="Helical" evidence="6">
    <location>
        <begin position="34"/>
        <end position="51"/>
    </location>
</feature>
<keyword evidence="3 6" id="KW-0812">Transmembrane</keyword>
<keyword evidence="5 6" id="KW-0472">Membrane</keyword>
<feature type="transmembrane region" description="Helical" evidence="6">
    <location>
        <begin position="306"/>
        <end position="330"/>
    </location>
</feature>
<keyword evidence="2" id="KW-0813">Transport</keyword>
<evidence type="ECO:0000256" key="5">
    <source>
        <dbReference type="ARBA" id="ARBA00023136"/>
    </source>
</evidence>
<dbReference type="RefSeq" id="WP_124296017.1">
    <property type="nucleotide sequence ID" value="NZ_BDES01000060.1"/>
</dbReference>
<dbReference type="EMBL" id="BDES01000060">
    <property type="protein sequence ID" value="GCD53435.1"/>
    <property type="molecule type" value="Genomic_DNA"/>
</dbReference>
<organism evidence="7 8">
    <name type="scientific">Acetobacter pasteurianus NBRC 3188</name>
    <dbReference type="NCBI Taxonomy" id="1226663"/>
    <lineage>
        <taxon>Bacteria</taxon>
        <taxon>Pseudomonadati</taxon>
        <taxon>Pseudomonadota</taxon>
        <taxon>Alphaproteobacteria</taxon>
        <taxon>Acetobacterales</taxon>
        <taxon>Acetobacteraceae</taxon>
        <taxon>Acetobacter</taxon>
    </lineage>
</organism>
<dbReference type="InterPro" id="IPR002293">
    <property type="entry name" value="AA/rel_permease1"/>
</dbReference>
<reference evidence="7 8" key="1">
    <citation type="submission" date="2016-06" db="EMBL/GenBank/DDBJ databases">
        <title>Acetobacter pasteurianus NBRC 3188 whole genome sequencing project.</title>
        <authorList>
            <person name="Matsutani M."/>
            <person name="Shiwa Y."/>
            <person name="Okamoto-Kainuma A."/>
            <person name="Ishikawa M."/>
            <person name="Koizumi Y."/>
            <person name="Yoshikawa H."/>
            <person name="Yakushi T."/>
            <person name="Matsushita K."/>
        </authorList>
    </citation>
    <scope>NUCLEOTIDE SEQUENCE [LARGE SCALE GENOMIC DNA]</scope>
    <source>
        <strain evidence="7 8">NBRC 3188</strain>
    </source>
</reference>
<feature type="transmembrane region" description="Helical" evidence="6">
    <location>
        <begin position="453"/>
        <end position="472"/>
    </location>
</feature>
<evidence type="ECO:0000256" key="3">
    <source>
        <dbReference type="ARBA" id="ARBA00022692"/>
    </source>
</evidence>
<gene>
    <name evidence="7" type="ORF">NBRC3188_2132</name>
</gene>
<keyword evidence="4 6" id="KW-1133">Transmembrane helix</keyword>
<evidence type="ECO:0000256" key="6">
    <source>
        <dbReference type="SAM" id="Phobius"/>
    </source>
</evidence>
<feature type="transmembrane region" description="Helical" evidence="6">
    <location>
        <begin position="213"/>
        <end position="234"/>
    </location>
</feature>
<dbReference type="PIRSF" id="PIRSF006060">
    <property type="entry name" value="AA_transporter"/>
    <property type="match status" value="1"/>
</dbReference>
<sequence>MDHPHISSAEDDARLAALGVTSDFDRSMSMLENFALGFTYLSPVVGVYTLFDASLHTGGSPMIWSYVIAGIGQFLVALVFGEVVSQFPISGGIYPWSRRLVGRKWSWVTAWVYVWALFTTIAAVATGAAPFLALLTGAPSTPLITTAIALGLIIFSTACNLVGTKLLARVAMFGFVCELVGALFVGGYLLAFHRVNSLASLLDPMNAAPTNGSYLPAFLAASLLGLFSCYGFEACGDVAEEIPNPGKQIPKAMRMTIYIGVGASIFACAALLLAVPDIPAVISGQAPNALSDVLFNAFGSVGTKGVAAIVMISFMSCVLSLQAAVSRLIYSFARDRMIPGAEVLSRISPNSHVPTTALFVAGLVPSLIALLGLFAVDALTSIVSFAVVGIYVAFQMVVAGALYARLRGWHPSGDFRLGRWGMVINIGALVYGVLAIINILWPRTPDAPWYINYSMWIGLAAVISTALAYLALRRPHLNGTTGYADAWLISPRQGKPPLS</sequence>
<feature type="transmembrane region" description="Helical" evidence="6">
    <location>
        <begin position="105"/>
        <end position="131"/>
    </location>
</feature>
<dbReference type="Pfam" id="PF13520">
    <property type="entry name" value="AA_permease_2"/>
    <property type="match status" value="1"/>
</dbReference>
<evidence type="ECO:0000256" key="2">
    <source>
        <dbReference type="ARBA" id="ARBA00022448"/>
    </source>
</evidence>
<dbReference type="PANTHER" id="PTHR45649:SF26">
    <property type="entry name" value="OS04G0435100 PROTEIN"/>
    <property type="match status" value="1"/>
</dbReference>
<evidence type="ECO:0000313" key="8">
    <source>
        <dbReference type="Proteomes" id="UP000287300"/>
    </source>
</evidence>
<dbReference type="GO" id="GO:0022857">
    <property type="term" value="F:transmembrane transporter activity"/>
    <property type="evidence" value="ECO:0007669"/>
    <property type="project" value="InterPro"/>
</dbReference>
<evidence type="ECO:0000313" key="7">
    <source>
        <dbReference type="EMBL" id="GCD53435.1"/>
    </source>
</evidence>
<comment type="caution">
    <text evidence="7">The sequence shown here is derived from an EMBL/GenBank/DDBJ whole genome shotgun (WGS) entry which is preliminary data.</text>
</comment>
<feature type="transmembrane region" description="Helical" evidence="6">
    <location>
        <begin position="63"/>
        <end position="84"/>
    </location>
</feature>
<proteinExistence type="predicted"/>
<feature type="transmembrane region" description="Helical" evidence="6">
    <location>
        <begin position="255"/>
        <end position="275"/>
    </location>
</feature>
<feature type="transmembrane region" description="Helical" evidence="6">
    <location>
        <begin position="170"/>
        <end position="193"/>
    </location>
</feature>
<feature type="transmembrane region" description="Helical" evidence="6">
    <location>
        <begin position="143"/>
        <end position="163"/>
    </location>
</feature>
<comment type="subcellular location">
    <subcellularLocation>
        <location evidence="1">Membrane</location>
        <topology evidence="1">Multi-pass membrane protein</topology>
    </subcellularLocation>
</comment>
<dbReference type="Gene3D" id="1.20.1740.10">
    <property type="entry name" value="Amino acid/polyamine transporter I"/>
    <property type="match status" value="1"/>
</dbReference>
<evidence type="ECO:0000256" key="4">
    <source>
        <dbReference type="ARBA" id="ARBA00022989"/>
    </source>
</evidence>
<protein>
    <submittedName>
        <fullName evidence="7">Amino acid transporter</fullName>
    </submittedName>
</protein>
<dbReference type="PANTHER" id="PTHR45649">
    <property type="entry name" value="AMINO-ACID PERMEASE BAT1"/>
    <property type="match status" value="1"/>
</dbReference>
<evidence type="ECO:0000256" key="1">
    <source>
        <dbReference type="ARBA" id="ARBA00004141"/>
    </source>
</evidence>
<name>A0A401WVW6_ACEPA</name>
<dbReference type="Proteomes" id="UP000287300">
    <property type="component" value="Unassembled WGS sequence"/>
</dbReference>
<feature type="transmembrane region" description="Helical" evidence="6">
    <location>
        <begin position="382"/>
        <end position="405"/>
    </location>
</feature>
<feature type="transmembrane region" description="Helical" evidence="6">
    <location>
        <begin position="356"/>
        <end position="376"/>
    </location>
</feature>
<feature type="transmembrane region" description="Helical" evidence="6">
    <location>
        <begin position="417"/>
        <end position="441"/>
    </location>
</feature>